<feature type="transmembrane region" description="Helical" evidence="2">
    <location>
        <begin position="207"/>
        <end position="223"/>
    </location>
</feature>
<dbReference type="EMBL" id="CP007128">
    <property type="protein sequence ID" value="AHG89285.1"/>
    <property type="molecule type" value="Genomic_DNA"/>
</dbReference>
<feature type="transmembrane region" description="Helical" evidence="2">
    <location>
        <begin position="80"/>
        <end position="98"/>
    </location>
</feature>
<keyword evidence="2" id="KW-0812">Transmembrane</keyword>
<feature type="transmembrane region" description="Helical" evidence="2">
    <location>
        <begin position="38"/>
        <end position="59"/>
    </location>
</feature>
<dbReference type="OrthoDB" id="7056790at2"/>
<dbReference type="eggNOG" id="ENOG5032ZIN">
    <property type="taxonomic scope" value="Bacteria"/>
</dbReference>
<feature type="region of interest" description="Disordered" evidence="1">
    <location>
        <begin position="341"/>
        <end position="374"/>
    </location>
</feature>
<dbReference type="InParanoid" id="W0RG35"/>
<feature type="compositionally biased region" description="Low complexity" evidence="1">
    <location>
        <begin position="353"/>
        <end position="365"/>
    </location>
</feature>
<dbReference type="Proteomes" id="UP000019151">
    <property type="component" value="Chromosome"/>
</dbReference>
<keyword evidence="2" id="KW-0472">Membrane</keyword>
<feature type="transmembrane region" description="Helical" evidence="2">
    <location>
        <begin position="175"/>
        <end position="195"/>
    </location>
</feature>
<evidence type="ECO:0000313" key="4">
    <source>
        <dbReference type="Proteomes" id="UP000019151"/>
    </source>
</evidence>
<dbReference type="AlphaFoldDB" id="W0RG35"/>
<name>W0RG35_9BACT</name>
<sequence>MTTSRSAAILSPVVDFLFVGGLSLIVFVPLLLSGRTDLVLIGAGAQAWLGALINMPHFMASYRIVYRSREMILKHRWASIYMPAILLAYAAVAVWSAQYTNALVVVYVAAASAYLAWHYTGQVWGMMASYAYLGGLRFEERERRLVRTSLRILLAWHLTWFLYTQLRDPSRLRPAYLLVSAGTLVAFALGAVGLWQMRRRTGKLPPARALVAWLAIFVWYAVMARDPKAIFWIQIAHALQYLAFPIRVEMNRTTASTARSVGRFATHMAAYGVGLLAVSLLIARVVPGQAMGIVGNMFGEQPGRVAPILILMFINIHHYFTDGVIWKIGNPEVRRDLFAHMPAPSPTAPAPRPVATAPSLGQATARSRRASARH</sequence>
<proteinExistence type="predicted"/>
<reference evidence="3 4" key="1">
    <citation type="journal article" date="2014" name="Genome Announc.">
        <title>Genome Sequence and Methylome of Soil Bacterium Gemmatirosa kalamazoonensis KBS708T, a Member of the Rarely Cultivated Gemmatimonadetes Phylum.</title>
        <authorList>
            <person name="Debruyn J.M."/>
            <person name="Radosevich M."/>
            <person name="Wommack K.E."/>
            <person name="Polson S.W."/>
            <person name="Hauser L.J."/>
            <person name="Fawaz M.N."/>
            <person name="Korlach J."/>
            <person name="Tsai Y.C."/>
        </authorList>
    </citation>
    <scope>NUCLEOTIDE SEQUENCE [LARGE SCALE GENOMIC DNA]</scope>
    <source>
        <strain evidence="3 4">KBS708</strain>
    </source>
</reference>
<evidence type="ECO:0000313" key="3">
    <source>
        <dbReference type="EMBL" id="AHG89285.1"/>
    </source>
</evidence>
<dbReference type="STRING" id="861299.J421_1748"/>
<feature type="compositionally biased region" description="Pro residues" evidence="1">
    <location>
        <begin position="343"/>
        <end position="352"/>
    </location>
</feature>
<gene>
    <name evidence="3" type="ORF">J421_1748</name>
</gene>
<protein>
    <submittedName>
        <fullName evidence="3">Uncharacterized protein</fullName>
    </submittedName>
</protein>
<feature type="transmembrane region" description="Helical" evidence="2">
    <location>
        <begin position="145"/>
        <end position="163"/>
    </location>
</feature>
<keyword evidence="2" id="KW-1133">Transmembrane helix</keyword>
<evidence type="ECO:0000256" key="1">
    <source>
        <dbReference type="SAM" id="MobiDB-lite"/>
    </source>
</evidence>
<feature type="transmembrane region" description="Helical" evidence="2">
    <location>
        <begin position="268"/>
        <end position="286"/>
    </location>
</feature>
<feature type="transmembrane region" description="Helical" evidence="2">
    <location>
        <begin position="104"/>
        <end position="133"/>
    </location>
</feature>
<evidence type="ECO:0000256" key="2">
    <source>
        <dbReference type="SAM" id="Phobius"/>
    </source>
</evidence>
<keyword evidence="4" id="KW-1185">Reference proteome</keyword>
<dbReference type="RefSeq" id="WP_025410790.1">
    <property type="nucleotide sequence ID" value="NZ_CP007128.1"/>
</dbReference>
<dbReference type="HOGENOM" id="CLU_729203_0_0_0"/>
<feature type="transmembrane region" description="Helical" evidence="2">
    <location>
        <begin position="229"/>
        <end position="248"/>
    </location>
</feature>
<accession>W0RG35</accession>
<feature type="transmembrane region" description="Helical" evidence="2">
    <location>
        <begin position="7"/>
        <end position="32"/>
    </location>
</feature>
<dbReference type="KEGG" id="gba:J421_1748"/>
<organism evidence="3 4">
    <name type="scientific">Gemmatirosa kalamazoonensis</name>
    <dbReference type="NCBI Taxonomy" id="861299"/>
    <lineage>
        <taxon>Bacteria</taxon>
        <taxon>Pseudomonadati</taxon>
        <taxon>Gemmatimonadota</taxon>
        <taxon>Gemmatimonadia</taxon>
        <taxon>Gemmatimonadales</taxon>
        <taxon>Gemmatimonadaceae</taxon>
        <taxon>Gemmatirosa</taxon>
    </lineage>
</organism>
<feature type="transmembrane region" description="Helical" evidence="2">
    <location>
        <begin position="306"/>
        <end position="326"/>
    </location>
</feature>